<evidence type="ECO:0000313" key="2">
    <source>
        <dbReference type="EMBL" id="MFE8701980.1"/>
    </source>
</evidence>
<protein>
    <submittedName>
        <fullName evidence="2">Phosphotransferase family protein</fullName>
    </submittedName>
</protein>
<accession>A0ABW6KCL2</accession>
<comment type="caution">
    <text evidence="2">The sequence shown here is derived from an EMBL/GenBank/DDBJ whole genome shotgun (WGS) entry which is preliminary data.</text>
</comment>
<dbReference type="Proteomes" id="UP001601059">
    <property type="component" value="Unassembled WGS sequence"/>
</dbReference>
<evidence type="ECO:0000313" key="3">
    <source>
        <dbReference type="Proteomes" id="UP001601059"/>
    </source>
</evidence>
<sequence>MDILKDIVLPNGFLDDKRVMKREILYKGMNGREIERFFVNPSQSFVFKPLTNNSQMGKENWIYENVLSAFPPFYPRILAKSLNSHNPNHNWIIYDDLGPLNHDFNEETAKGVVTYMAGWHRLSIDKLVHAPLKGPKPFIEEIALEVLRKKGEIERIQSDFDISNKLIDTVYSLLQKENFSKELVLSHGDLHLGNYAVSHGRIYIFDWEHTHLNSRFWDLFHLIDLSHPVFPKKLTSRIREELLDLYLIEMEPYGIKLDKSSFKREYYLFSSVFNLWMLLLIERDLKKDAGIWSKGQLENQLNETILSLRDCAYHL</sequence>
<organism evidence="2 3">
    <name type="scientific">Cytobacillus spartinae</name>
    <dbReference type="NCBI Taxonomy" id="3299023"/>
    <lineage>
        <taxon>Bacteria</taxon>
        <taxon>Bacillati</taxon>
        <taxon>Bacillota</taxon>
        <taxon>Bacilli</taxon>
        <taxon>Bacillales</taxon>
        <taxon>Bacillaceae</taxon>
        <taxon>Cytobacillus</taxon>
    </lineage>
</organism>
<dbReference type="Gene3D" id="3.90.1200.10">
    <property type="match status" value="1"/>
</dbReference>
<dbReference type="SUPFAM" id="SSF56112">
    <property type="entry name" value="Protein kinase-like (PK-like)"/>
    <property type="match status" value="1"/>
</dbReference>
<proteinExistence type="predicted"/>
<keyword evidence="3" id="KW-1185">Reference proteome</keyword>
<evidence type="ECO:0000259" key="1">
    <source>
        <dbReference type="Pfam" id="PF01636"/>
    </source>
</evidence>
<dbReference type="Pfam" id="PF01636">
    <property type="entry name" value="APH"/>
    <property type="match status" value="1"/>
</dbReference>
<feature type="domain" description="Aminoglycoside phosphotransferase" evidence="1">
    <location>
        <begin position="133"/>
        <end position="248"/>
    </location>
</feature>
<name>A0ABW6KCL2_9BACI</name>
<dbReference type="RefSeq" id="WP_389361942.1">
    <property type="nucleotide sequence ID" value="NZ_JBIACK010000007.1"/>
</dbReference>
<reference evidence="2 3" key="1">
    <citation type="submission" date="2024-08" db="EMBL/GenBank/DDBJ databases">
        <title>Two novel Cytobacillus novel species.</title>
        <authorList>
            <person name="Liu G."/>
        </authorList>
    </citation>
    <scope>NUCLEOTIDE SEQUENCE [LARGE SCALE GENOMIC DNA]</scope>
    <source>
        <strain evidence="2 3">FJAT-54145</strain>
    </source>
</reference>
<dbReference type="InterPro" id="IPR002575">
    <property type="entry name" value="Aminoglycoside_PTrfase"/>
</dbReference>
<dbReference type="InterPro" id="IPR011009">
    <property type="entry name" value="Kinase-like_dom_sf"/>
</dbReference>
<gene>
    <name evidence="2" type="ORF">ACFYKX_15365</name>
</gene>
<dbReference type="EMBL" id="JBIACK010000007">
    <property type="protein sequence ID" value="MFE8701980.1"/>
    <property type="molecule type" value="Genomic_DNA"/>
</dbReference>